<comment type="subcellular location">
    <subcellularLocation>
        <location evidence="1">Cell membrane</location>
        <topology evidence="1">Lipid-anchor</topology>
        <orientation evidence="1">Cytoplasmic side</orientation>
    </subcellularLocation>
</comment>
<evidence type="ECO:0000256" key="4">
    <source>
        <dbReference type="ARBA" id="ARBA00023054"/>
    </source>
</evidence>
<dbReference type="PANTHER" id="PTHR10498:SF10">
    <property type="entry name" value="PALM2 AND AKAP2 FUSION-RELATED"/>
    <property type="match status" value="1"/>
</dbReference>
<keyword evidence="6" id="KW-0449">Lipoprotein</keyword>
<dbReference type="GO" id="GO:0016301">
    <property type="term" value="F:kinase activity"/>
    <property type="evidence" value="ECO:0007669"/>
    <property type="project" value="UniProtKB-KW"/>
</dbReference>
<name>A0A091DYP7_FUKDA</name>
<keyword evidence="2" id="KW-1003">Cell membrane</keyword>
<keyword evidence="3" id="KW-0597">Phosphoprotein</keyword>
<dbReference type="EMBL" id="KN121703">
    <property type="protein sequence ID" value="KFO35593.1"/>
    <property type="molecule type" value="Genomic_DNA"/>
</dbReference>
<organism evidence="8 9">
    <name type="scientific">Fukomys damarensis</name>
    <name type="common">Damaraland mole rat</name>
    <name type="synonym">Cryptomys damarensis</name>
    <dbReference type="NCBI Taxonomy" id="885580"/>
    <lineage>
        <taxon>Eukaryota</taxon>
        <taxon>Metazoa</taxon>
        <taxon>Chordata</taxon>
        <taxon>Craniata</taxon>
        <taxon>Vertebrata</taxon>
        <taxon>Euteleostomi</taxon>
        <taxon>Mammalia</taxon>
        <taxon>Eutheria</taxon>
        <taxon>Euarchontoglires</taxon>
        <taxon>Glires</taxon>
        <taxon>Rodentia</taxon>
        <taxon>Hystricomorpha</taxon>
        <taxon>Bathyergidae</taxon>
        <taxon>Fukomys</taxon>
    </lineage>
</organism>
<accession>A0A091DYP7</accession>
<keyword evidence="4" id="KW-0175">Coiled coil</keyword>
<feature type="region of interest" description="Disordered" evidence="7">
    <location>
        <begin position="29"/>
        <end position="48"/>
    </location>
</feature>
<evidence type="ECO:0000313" key="9">
    <source>
        <dbReference type="Proteomes" id="UP000028990"/>
    </source>
</evidence>
<dbReference type="GO" id="GO:0005886">
    <property type="term" value="C:plasma membrane"/>
    <property type="evidence" value="ECO:0007669"/>
    <property type="project" value="UniProtKB-SubCell"/>
</dbReference>
<dbReference type="AlphaFoldDB" id="A0A091DYP7"/>
<evidence type="ECO:0000313" key="8">
    <source>
        <dbReference type="EMBL" id="KFO35593.1"/>
    </source>
</evidence>
<evidence type="ECO:0000256" key="3">
    <source>
        <dbReference type="ARBA" id="ARBA00022553"/>
    </source>
</evidence>
<keyword evidence="5" id="KW-0472">Membrane</keyword>
<dbReference type="PANTHER" id="PTHR10498">
    <property type="entry name" value="PARALEMMIN-RELATED"/>
    <property type="match status" value="1"/>
</dbReference>
<evidence type="ECO:0000256" key="6">
    <source>
        <dbReference type="ARBA" id="ARBA00023288"/>
    </source>
</evidence>
<sequence length="164" mass="18111">MRPASMVGILEHSASVAKRQKVLCVWETQSGGGGPGNATPHGKEGPYSEPSKYWPLSKLWAEGREFTSTRAVLTVVKDDNHEIWDQFSRSVNVSLTQEELDSGLDKLSVRSQDTTVLETLPNDFSMDNIRDSDASNETTSVFQKNSLADFFLPQTPQMDNSSEG</sequence>
<keyword evidence="8" id="KW-0808">Transferase</keyword>
<protein>
    <submittedName>
        <fullName evidence="8">A-kinase anchor protein 2</fullName>
    </submittedName>
</protein>
<evidence type="ECO:0000256" key="2">
    <source>
        <dbReference type="ARBA" id="ARBA00022475"/>
    </source>
</evidence>
<keyword evidence="9" id="KW-1185">Reference proteome</keyword>
<gene>
    <name evidence="8" type="ORF">H920_02995</name>
</gene>
<keyword evidence="8" id="KW-0418">Kinase</keyword>
<evidence type="ECO:0000256" key="5">
    <source>
        <dbReference type="ARBA" id="ARBA00023136"/>
    </source>
</evidence>
<dbReference type="Proteomes" id="UP000028990">
    <property type="component" value="Unassembled WGS sequence"/>
</dbReference>
<evidence type="ECO:0000256" key="7">
    <source>
        <dbReference type="SAM" id="MobiDB-lite"/>
    </source>
</evidence>
<proteinExistence type="predicted"/>
<reference evidence="8 9" key="1">
    <citation type="submission" date="2013-11" db="EMBL/GenBank/DDBJ databases">
        <title>The Damaraland mole rat (Fukomys damarensis) genome and evolution of African mole rats.</title>
        <authorList>
            <person name="Gladyshev V.N."/>
            <person name="Fang X."/>
        </authorList>
    </citation>
    <scope>NUCLEOTIDE SEQUENCE [LARGE SCALE GENOMIC DNA]</scope>
    <source>
        <tissue evidence="8">Liver</tissue>
    </source>
</reference>
<evidence type="ECO:0000256" key="1">
    <source>
        <dbReference type="ARBA" id="ARBA00004342"/>
    </source>
</evidence>